<proteinExistence type="predicted"/>
<dbReference type="CDD" id="cd07042">
    <property type="entry name" value="STAS_SulP_like_sulfate_transporter"/>
    <property type="match status" value="1"/>
</dbReference>
<evidence type="ECO:0000256" key="1">
    <source>
        <dbReference type="ARBA" id="ARBA00004141"/>
    </source>
</evidence>
<accession>A0A1B0DCH0</accession>
<sequence length="572" mass="63328">MVFSRNSITVTAKEAPPEDYSEEFPEILPILRKQCSGFCDKSTLLKRLPILNWLPKYQLNYLFSDFVAGLTVGLTAIPQGIAYAVVAGLEPQYGLYSGFMGCFMYFLFGSCKDITIVQFISVPVTAGFTSAAAITIASTQLKALFGLPGHANDFIEAWSNFFQHISDIQLWDTVLGVITVICLLVLKKMNSIQRWRVFFRYLSLSRNALAVISGTVLAYLLFTFNDTTPFTLTGNVVSGLPPFQPPPFTTTVNNETVPFSEMIKTLGSGIVAIPLVSILESVAVAKAFCKYYFKGLRKAKGKTVDATQEMIALGMCNIMGSFVLSMPITGSFTRTAVNNTSGVRTTLGGVFTGILILLALGFLAQTFYFIPKTTLAAVILAAMFSMVEYELLFKLWRTRRIEVLPFMVTLIACLLLGLEYGIVIGVGVNILFVLYSTARPSTPHDIRKISDTEVLVVSPDQSLVFSAAENFKYKVLKYTLNAPDTLSLIVLNGHYVQSIDFTAAMNLNTLVGDLKIMGKSLVFWNWPRQCVGLAWRISPEFGALFKRTDNLDDLVKLWHHEKQDYINGVTCN</sequence>
<comment type="subcellular location">
    <subcellularLocation>
        <location evidence="1">Membrane</location>
        <topology evidence="1">Multi-pass membrane protein</topology>
    </subcellularLocation>
</comment>
<evidence type="ECO:0000313" key="6">
    <source>
        <dbReference type="EnsemblMetazoa" id="PPAI005509-PA"/>
    </source>
</evidence>
<dbReference type="VEuPathDB" id="VectorBase:PPAPM1_006708"/>
<dbReference type="GO" id="GO:0016020">
    <property type="term" value="C:membrane"/>
    <property type="evidence" value="ECO:0007669"/>
    <property type="project" value="UniProtKB-SubCell"/>
</dbReference>
<dbReference type="Gene3D" id="3.30.750.24">
    <property type="entry name" value="STAS domain"/>
    <property type="match status" value="1"/>
</dbReference>
<dbReference type="VEuPathDB" id="VectorBase:PPAI005509"/>
<keyword evidence="7" id="KW-1185">Reference proteome</keyword>
<name>A0A1B0DCH0_PHLPP</name>
<evidence type="ECO:0000313" key="7">
    <source>
        <dbReference type="Proteomes" id="UP000092462"/>
    </source>
</evidence>
<evidence type="ECO:0000259" key="5">
    <source>
        <dbReference type="Pfam" id="PF00916"/>
    </source>
</evidence>
<dbReference type="InterPro" id="IPR036513">
    <property type="entry name" value="STAS_dom_sf"/>
</dbReference>
<evidence type="ECO:0000256" key="2">
    <source>
        <dbReference type="ARBA" id="ARBA00022692"/>
    </source>
</evidence>
<dbReference type="InterPro" id="IPR011547">
    <property type="entry name" value="SLC26A/SulP_dom"/>
</dbReference>
<feature type="domain" description="SLC26A/SulP transporter" evidence="5">
    <location>
        <begin position="116"/>
        <end position="409"/>
    </location>
</feature>
<dbReference type="AlphaFoldDB" id="A0A1B0DCH0"/>
<dbReference type="GO" id="GO:0055085">
    <property type="term" value="P:transmembrane transport"/>
    <property type="evidence" value="ECO:0007669"/>
    <property type="project" value="InterPro"/>
</dbReference>
<dbReference type="EnsemblMetazoa" id="PPAI005509-RA">
    <property type="protein sequence ID" value="PPAI005509-PA"/>
    <property type="gene ID" value="PPAI005509"/>
</dbReference>
<protein>
    <recommendedName>
        <fullName evidence="5">SLC26A/SulP transporter domain-containing protein</fullName>
    </recommendedName>
</protein>
<keyword evidence="3" id="KW-1133">Transmembrane helix</keyword>
<dbReference type="Pfam" id="PF00916">
    <property type="entry name" value="Sulfate_transp"/>
    <property type="match status" value="1"/>
</dbReference>
<keyword evidence="4" id="KW-0472">Membrane</keyword>
<evidence type="ECO:0000256" key="3">
    <source>
        <dbReference type="ARBA" id="ARBA00022989"/>
    </source>
</evidence>
<reference evidence="6" key="1">
    <citation type="submission" date="2022-08" db="UniProtKB">
        <authorList>
            <consortium name="EnsemblMetazoa"/>
        </authorList>
    </citation>
    <scope>IDENTIFICATION</scope>
    <source>
        <strain evidence="6">Israel</strain>
    </source>
</reference>
<dbReference type="EMBL" id="AJVK01005064">
    <property type="status" value="NOT_ANNOTATED_CDS"/>
    <property type="molecule type" value="Genomic_DNA"/>
</dbReference>
<dbReference type="EMBL" id="AJVK01005065">
    <property type="status" value="NOT_ANNOTATED_CDS"/>
    <property type="molecule type" value="Genomic_DNA"/>
</dbReference>
<evidence type="ECO:0000256" key="4">
    <source>
        <dbReference type="ARBA" id="ARBA00023136"/>
    </source>
</evidence>
<dbReference type="SUPFAM" id="SSF52091">
    <property type="entry name" value="SpoIIaa-like"/>
    <property type="match status" value="1"/>
</dbReference>
<dbReference type="InterPro" id="IPR001902">
    <property type="entry name" value="SLC26A/SulP_fam"/>
</dbReference>
<keyword evidence="2" id="KW-0812">Transmembrane</keyword>
<dbReference type="Proteomes" id="UP000092462">
    <property type="component" value="Unassembled WGS sequence"/>
</dbReference>
<dbReference type="PANTHER" id="PTHR11814">
    <property type="entry name" value="SULFATE TRANSPORTER"/>
    <property type="match status" value="1"/>
</dbReference>
<organism evidence="6 7">
    <name type="scientific">Phlebotomus papatasi</name>
    <name type="common">Sandfly</name>
    <dbReference type="NCBI Taxonomy" id="29031"/>
    <lineage>
        <taxon>Eukaryota</taxon>
        <taxon>Metazoa</taxon>
        <taxon>Ecdysozoa</taxon>
        <taxon>Arthropoda</taxon>
        <taxon>Hexapoda</taxon>
        <taxon>Insecta</taxon>
        <taxon>Pterygota</taxon>
        <taxon>Neoptera</taxon>
        <taxon>Endopterygota</taxon>
        <taxon>Diptera</taxon>
        <taxon>Nematocera</taxon>
        <taxon>Psychodoidea</taxon>
        <taxon>Psychodidae</taxon>
        <taxon>Phlebotomus</taxon>
        <taxon>Phlebotomus</taxon>
    </lineage>
</organism>
<dbReference type="EMBL" id="AJVK01005066">
    <property type="status" value="NOT_ANNOTATED_CDS"/>
    <property type="molecule type" value="Genomic_DNA"/>
</dbReference>